<feature type="region of interest" description="Disordered" evidence="2">
    <location>
        <begin position="1"/>
        <end position="21"/>
    </location>
</feature>
<dbReference type="Pfam" id="PF02598">
    <property type="entry name" value="Methyltrn_RNA_3"/>
    <property type="match status" value="1"/>
</dbReference>
<accession>A0A9Q8UWJ7</accession>
<sequence>MPGPKAKKRKVDNGHGIADDAAVDTSRPSAIFKPSKGRTHTCSLALPGSIIANATTHDQKTSLAGQIARACTVFCVDEVVVFDDGQAEIRDPEQGGYTAYADPNFFLYHILTYLETPPNLRKSLFPMHPDLRTAGALPSLDMPHHLRSDEWCQFREGITIGPGRNGREAGTLVDCGLVSKVLIPQEIEPKTRVTVQLPESAANQHAEIVTGEAVSPDTPREQGGYYWGYAVRQASSLGSVFTECPFDGGYDVSIGTSERGSPLQAITEQGSAAYVEPTWNHMIMILGGVSGLEAALRADKELQAAGVSQAAEVFDCWINLVFGQGSRTIRTEEAIWIGLTGLRGLVEARNER</sequence>
<gene>
    <name evidence="3" type="ORF">CLAFUR5_14330</name>
</gene>
<dbReference type="GeneID" id="71994208"/>
<dbReference type="EMBL" id="CP090175">
    <property type="protein sequence ID" value="UJO25060.1"/>
    <property type="molecule type" value="Genomic_DNA"/>
</dbReference>
<dbReference type="PANTHER" id="PTHR12150">
    <property type="entry name" value="CLASS IV SAM-BINDING METHYLTRANSFERASE-RELATED"/>
    <property type="match status" value="1"/>
</dbReference>
<dbReference type="AlphaFoldDB" id="A0A9Q8UWJ7"/>
<dbReference type="GO" id="GO:0008168">
    <property type="term" value="F:methyltransferase activity"/>
    <property type="evidence" value="ECO:0007669"/>
    <property type="project" value="UniProtKB-KW"/>
</dbReference>
<dbReference type="InterPro" id="IPR029028">
    <property type="entry name" value="Alpha/beta_knot_MTases"/>
</dbReference>
<comment type="similarity">
    <text evidence="1">Belongs to the class IV-like SAM-binding methyltransferase superfamily.</text>
</comment>
<dbReference type="GO" id="GO:0032259">
    <property type="term" value="P:methylation"/>
    <property type="evidence" value="ECO:0007669"/>
    <property type="project" value="UniProtKB-KW"/>
</dbReference>
<feature type="compositionally biased region" description="Basic residues" evidence="2">
    <location>
        <begin position="1"/>
        <end position="10"/>
    </location>
</feature>
<dbReference type="InterPro" id="IPR029026">
    <property type="entry name" value="tRNA_m1G_MTases_N"/>
</dbReference>
<keyword evidence="3" id="KW-0808">Transferase</keyword>
<dbReference type="OrthoDB" id="361029at2759"/>
<name>A0A9Q8UWJ7_PASFU</name>
<dbReference type="InterPro" id="IPR012340">
    <property type="entry name" value="NA-bd_OB-fold"/>
</dbReference>
<dbReference type="InterPro" id="IPR003750">
    <property type="entry name" value="Put_MeTrfase-C9orf114-like"/>
</dbReference>
<evidence type="ECO:0000256" key="2">
    <source>
        <dbReference type="SAM" id="MobiDB-lite"/>
    </source>
</evidence>
<protein>
    <submittedName>
        <fullName evidence="3">Methyltransferase C9orf114</fullName>
    </submittedName>
</protein>
<organism evidence="3 4">
    <name type="scientific">Passalora fulva</name>
    <name type="common">Tomato leaf mold</name>
    <name type="synonym">Cladosporium fulvum</name>
    <dbReference type="NCBI Taxonomy" id="5499"/>
    <lineage>
        <taxon>Eukaryota</taxon>
        <taxon>Fungi</taxon>
        <taxon>Dikarya</taxon>
        <taxon>Ascomycota</taxon>
        <taxon>Pezizomycotina</taxon>
        <taxon>Dothideomycetes</taxon>
        <taxon>Dothideomycetidae</taxon>
        <taxon>Mycosphaerellales</taxon>
        <taxon>Mycosphaerellaceae</taxon>
        <taxon>Fulvia</taxon>
    </lineage>
</organism>
<evidence type="ECO:0000313" key="3">
    <source>
        <dbReference type="EMBL" id="UJO25060.1"/>
    </source>
</evidence>
<dbReference type="CDD" id="cd18086">
    <property type="entry name" value="HsC9orf114-like"/>
    <property type="match status" value="1"/>
</dbReference>
<reference evidence="3" key="1">
    <citation type="submission" date="2021-12" db="EMBL/GenBank/DDBJ databases">
        <authorList>
            <person name="Zaccaron A."/>
            <person name="Stergiopoulos I."/>
        </authorList>
    </citation>
    <scope>NUCLEOTIDE SEQUENCE</scope>
    <source>
        <strain evidence="3">Race5_Kim</strain>
    </source>
</reference>
<dbReference type="Gene3D" id="3.40.1280.10">
    <property type="match status" value="2"/>
</dbReference>
<dbReference type="PANTHER" id="PTHR12150:SF13">
    <property type="entry name" value="METHYLTRANSFERASE C9ORF114-RELATED"/>
    <property type="match status" value="1"/>
</dbReference>
<proteinExistence type="inferred from homology"/>
<reference evidence="3" key="2">
    <citation type="journal article" date="2022" name="Microb. Genom.">
        <title>A chromosome-scale genome assembly of the tomato pathogen Cladosporium fulvum reveals a compartmentalized genome architecture and the presence of a dispensable chromosome.</title>
        <authorList>
            <person name="Zaccaron A.Z."/>
            <person name="Chen L.H."/>
            <person name="Samaras A."/>
            <person name="Stergiopoulos I."/>
        </authorList>
    </citation>
    <scope>NUCLEOTIDE SEQUENCE</scope>
    <source>
        <strain evidence="3">Race5_Kim</strain>
    </source>
</reference>
<evidence type="ECO:0000256" key="1">
    <source>
        <dbReference type="ARBA" id="ARBA00009841"/>
    </source>
</evidence>
<dbReference type="SUPFAM" id="SSF50249">
    <property type="entry name" value="Nucleic acid-binding proteins"/>
    <property type="match status" value="1"/>
</dbReference>
<keyword evidence="4" id="KW-1185">Reference proteome</keyword>
<dbReference type="Proteomes" id="UP000756132">
    <property type="component" value="Chromosome 13"/>
</dbReference>
<dbReference type="KEGG" id="ffu:CLAFUR5_14330"/>
<dbReference type="RefSeq" id="XP_047769426.1">
    <property type="nucleotide sequence ID" value="XM_047913478.1"/>
</dbReference>
<evidence type="ECO:0000313" key="4">
    <source>
        <dbReference type="Proteomes" id="UP000756132"/>
    </source>
</evidence>
<dbReference type="SUPFAM" id="SSF75217">
    <property type="entry name" value="alpha/beta knot"/>
    <property type="match status" value="1"/>
</dbReference>
<keyword evidence="3" id="KW-0489">Methyltransferase</keyword>